<dbReference type="SFLD" id="SFLDG01386">
    <property type="entry name" value="main_SPASM_domain-containing"/>
    <property type="match status" value="1"/>
</dbReference>
<dbReference type="Proteomes" id="UP000060778">
    <property type="component" value="Chromosome"/>
</dbReference>
<dbReference type="InterPro" id="IPR058240">
    <property type="entry name" value="rSAM_sf"/>
</dbReference>
<accession>A0A0U3F6D1</accession>
<dbReference type="InterPro" id="IPR007197">
    <property type="entry name" value="rSAM"/>
</dbReference>
<dbReference type="PANTHER" id="PTHR11228:SF7">
    <property type="entry name" value="PQQA PEPTIDE CYCLASE"/>
    <property type="match status" value="1"/>
</dbReference>
<dbReference type="GO" id="GO:0051539">
    <property type="term" value="F:4 iron, 4 sulfur cluster binding"/>
    <property type="evidence" value="ECO:0007669"/>
    <property type="project" value="UniProtKB-KW"/>
</dbReference>
<evidence type="ECO:0000256" key="6">
    <source>
        <dbReference type="ARBA" id="ARBA00023014"/>
    </source>
</evidence>
<dbReference type="Gene3D" id="3.20.20.70">
    <property type="entry name" value="Aldolase class I"/>
    <property type="match status" value="1"/>
</dbReference>
<dbReference type="SFLD" id="SFLDS00029">
    <property type="entry name" value="Radical_SAM"/>
    <property type="match status" value="1"/>
</dbReference>
<dbReference type="InterPro" id="IPR017200">
    <property type="entry name" value="PqqE-like"/>
</dbReference>
<dbReference type="OrthoDB" id="5620at2157"/>
<protein>
    <submittedName>
        <fullName evidence="8">Fe-S osidoreductase</fullName>
    </submittedName>
</protein>
<keyword evidence="4" id="KW-0479">Metal-binding</keyword>
<dbReference type="Pfam" id="PF04055">
    <property type="entry name" value="Radical_SAM"/>
    <property type="match status" value="1"/>
</dbReference>
<keyword evidence="3" id="KW-0949">S-adenosyl-L-methionine</keyword>
<dbReference type="STRING" id="940295.EYM_03160"/>
<evidence type="ECO:0000256" key="2">
    <source>
        <dbReference type="ARBA" id="ARBA00022485"/>
    </source>
</evidence>
<organism evidence="8 9">
    <name type="scientific">Ignicoccus islandicus DSM 13165</name>
    <dbReference type="NCBI Taxonomy" id="940295"/>
    <lineage>
        <taxon>Archaea</taxon>
        <taxon>Thermoproteota</taxon>
        <taxon>Thermoprotei</taxon>
        <taxon>Desulfurococcales</taxon>
        <taxon>Desulfurococcaceae</taxon>
        <taxon>Ignicoccus</taxon>
    </lineage>
</organism>
<evidence type="ECO:0000259" key="7">
    <source>
        <dbReference type="PROSITE" id="PS51918"/>
    </source>
</evidence>
<comment type="cofactor">
    <cofactor evidence="1">
        <name>[4Fe-4S] cluster</name>
        <dbReference type="ChEBI" id="CHEBI:49883"/>
    </cofactor>
</comment>
<evidence type="ECO:0000256" key="1">
    <source>
        <dbReference type="ARBA" id="ARBA00001966"/>
    </source>
</evidence>
<evidence type="ECO:0000313" key="9">
    <source>
        <dbReference type="Proteomes" id="UP000060778"/>
    </source>
</evidence>
<dbReference type="CDD" id="cd01335">
    <property type="entry name" value="Radical_SAM"/>
    <property type="match status" value="1"/>
</dbReference>
<dbReference type="PANTHER" id="PTHR11228">
    <property type="entry name" value="RADICAL SAM DOMAIN PROTEIN"/>
    <property type="match status" value="1"/>
</dbReference>
<dbReference type="KEGG" id="iis:EYM_03160"/>
<dbReference type="GeneID" id="30680026"/>
<keyword evidence="5" id="KW-0408">Iron</keyword>
<dbReference type="GO" id="GO:0046872">
    <property type="term" value="F:metal ion binding"/>
    <property type="evidence" value="ECO:0007669"/>
    <property type="project" value="UniProtKB-KW"/>
</dbReference>
<sequence>MKGPTGIIWILTGKCNLNCLHCYASRFTKWGPEVDKEVVSRVLNEAIEMGLRWVNFSGGEVLIYKKWLFEIFKDLLDKKVYPSVVSNGTAITEETARKLRGVYVYVSIDGPKHIHEQIRGAGTWNAVLRGINNLKKHGVEFAIIMAINPLNYNKVIEVGELAYKLGASEFIIIPTMPFGMARETKLHIDWKNFLLSLHQMNYLLTLYEIRGGAWCAPWSRFIVRNKRFHAGNCRKQNTIDIGPDGSVMLCDVLDFRLGKVTKSSFKEVWLNYLNHPLVREIKRPRGHLCSKCPFFNECLGGCYARALTERGTLEGDPLCPFLNEGFRILTRY</sequence>
<dbReference type="AlphaFoldDB" id="A0A0U3F6D1"/>
<dbReference type="SUPFAM" id="SSF102114">
    <property type="entry name" value="Radical SAM enzymes"/>
    <property type="match status" value="1"/>
</dbReference>
<evidence type="ECO:0000256" key="3">
    <source>
        <dbReference type="ARBA" id="ARBA00022691"/>
    </source>
</evidence>
<dbReference type="SMART" id="SM00729">
    <property type="entry name" value="Elp3"/>
    <property type="match status" value="1"/>
</dbReference>
<evidence type="ECO:0000313" key="8">
    <source>
        <dbReference type="EMBL" id="ALU11624.1"/>
    </source>
</evidence>
<reference evidence="8 9" key="1">
    <citation type="submission" date="2013-11" db="EMBL/GenBank/DDBJ databases">
        <title>Comparative genomics of Ignicoccus.</title>
        <authorList>
            <person name="Podar M."/>
        </authorList>
    </citation>
    <scope>NUCLEOTIDE SEQUENCE [LARGE SCALE GENOMIC DNA]</scope>
    <source>
        <strain evidence="8 9">DSM 13165</strain>
    </source>
</reference>
<dbReference type="PROSITE" id="PS51918">
    <property type="entry name" value="RADICAL_SAM"/>
    <property type="match status" value="1"/>
</dbReference>
<dbReference type="RefSeq" id="WP_075049622.1">
    <property type="nucleotide sequence ID" value="NZ_CP006867.1"/>
</dbReference>
<gene>
    <name evidence="8" type="ORF">EYM_03160</name>
</gene>
<dbReference type="GO" id="GO:0003824">
    <property type="term" value="F:catalytic activity"/>
    <property type="evidence" value="ECO:0007669"/>
    <property type="project" value="InterPro"/>
</dbReference>
<keyword evidence="9" id="KW-1185">Reference proteome</keyword>
<dbReference type="InterPro" id="IPR006638">
    <property type="entry name" value="Elp3/MiaA/NifB-like_rSAM"/>
</dbReference>
<keyword evidence="6" id="KW-0411">Iron-sulfur</keyword>
<dbReference type="SFLD" id="SFLDG01067">
    <property type="entry name" value="SPASM/twitch_domain_containing"/>
    <property type="match status" value="1"/>
</dbReference>
<feature type="domain" description="Radical SAM core" evidence="7">
    <location>
        <begin position="1"/>
        <end position="213"/>
    </location>
</feature>
<keyword evidence="2" id="KW-0004">4Fe-4S</keyword>
<proteinExistence type="predicted"/>
<dbReference type="EMBL" id="CP006867">
    <property type="protein sequence ID" value="ALU11624.1"/>
    <property type="molecule type" value="Genomic_DNA"/>
</dbReference>
<evidence type="ECO:0000256" key="5">
    <source>
        <dbReference type="ARBA" id="ARBA00023004"/>
    </source>
</evidence>
<name>A0A0U3F6D1_9CREN</name>
<evidence type="ECO:0000256" key="4">
    <source>
        <dbReference type="ARBA" id="ARBA00022723"/>
    </source>
</evidence>
<dbReference type="InterPro" id="IPR050377">
    <property type="entry name" value="Radical_SAM_PqqE_MftC-like"/>
</dbReference>
<dbReference type="Pfam" id="PF13186">
    <property type="entry name" value="SPASM"/>
    <property type="match status" value="1"/>
</dbReference>
<dbReference type="NCBIfam" id="TIGR04085">
    <property type="entry name" value="rSAM_more_4Fe4S"/>
    <property type="match status" value="1"/>
</dbReference>
<dbReference type="InterPro" id="IPR013785">
    <property type="entry name" value="Aldolase_TIM"/>
</dbReference>
<dbReference type="PIRSF" id="PIRSF037420">
    <property type="entry name" value="PQQ_syn_pqqE"/>
    <property type="match status" value="1"/>
</dbReference>
<dbReference type="InterPro" id="IPR023885">
    <property type="entry name" value="4Fe4S-binding_SPASM_dom"/>
</dbReference>